<evidence type="ECO:0000313" key="3">
    <source>
        <dbReference type="EMBL" id="CDI66911.1"/>
    </source>
</evidence>
<reference evidence="3 4" key="1">
    <citation type="submission" date="2013-10" db="EMBL/GenBank/DDBJ databases">
        <authorList>
            <person name="Manrique M."/>
        </authorList>
    </citation>
    <scope>NUCLEOTIDE SEQUENCE [LARGE SCALE GENOMIC DNA]</scope>
    <source>
        <strain evidence="3 4">IM386</strain>
    </source>
</reference>
<name>A0AAV2W0F9_9BIFI</name>
<sequence length="93" mass="10323">MVPMDSMVPVSQFSRGGANAAFAKATDGHPVTVLRNNEPVYVIITPDDYRHYSELERELEALRDAKARQQALDGDYAKTFNSVGEMSAFVDEL</sequence>
<comment type="similarity">
    <text evidence="1 2">Belongs to the phD/YefM antitoxin family.</text>
</comment>
<dbReference type="Proteomes" id="UP000035645">
    <property type="component" value="Unassembled WGS sequence"/>
</dbReference>
<comment type="function">
    <text evidence="2">Antitoxin component of a type II toxin-antitoxin (TA) system.</text>
</comment>
<evidence type="ECO:0000256" key="1">
    <source>
        <dbReference type="ARBA" id="ARBA00009981"/>
    </source>
</evidence>
<accession>A0AAV2W0F9</accession>
<proteinExistence type="inferred from homology"/>
<dbReference type="EMBL" id="CBUQ010000003">
    <property type="protein sequence ID" value="CDI66911.1"/>
    <property type="molecule type" value="Genomic_DNA"/>
</dbReference>
<dbReference type="InterPro" id="IPR036165">
    <property type="entry name" value="YefM-like_sf"/>
</dbReference>
<dbReference type="Pfam" id="PF02604">
    <property type="entry name" value="PhdYeFM_antitox"/>
    <property type="match status" value="1"/>
</dbReference>
<reference evidence="3 4" key="2">
    <citation type="submission" date="2015-01" db="EMBL/GenBank/DDBJ databases">
        <title>Genome sequence of a Bifidobacterium animalis strain.</title>
        <authorList>
            <person name="Bogovic-Matijasic B."/>
            <person name="Hacin B."/>
            <person name="Citar M."/>
            <person name="Svigelj K."/>
            <person name="Stempelj M."/>
            <person name="Rogelj I."/>
        </authorList>
    </citation>
    <scope>NUCLEOTIDE SEQUENCE [LARGE SCALE GENOMIC DNA]</scope>
    <source>
        <strain evidence="3 4">IM386</strain>
    </source>
</reference>
<dbReference type="SUPFAM" id="SSF143120">
    <property type="entry name" value="YefM-like"/>
    <property type="match status" value="1"/>
</dbReference>
<comment type="caution">
    <text evidence="3">The sequence shown here is derived from an EMBL/GenBank/DDBJ whole genome shotgun (WGS) entry which is preliminary data.</text>
</comment>
<protein>
    <recommendedName>
        <fullName evidence="2">Antitoxin</fullName>
    </recommendedName>
</protein>
<organism evidence="3 4">
    <name type="scientific">Bifidobacterium animalis subsp. animalis IM386</name>
    <dbReference type="NCBI Taxonomy" id="1402194"/>
    <lineage>
        <taxon>Bacteria</taxon>
        <taxon>Bacillati</taxon>
        <taxon>Actinomycetota</taxon>
        <taxon>Actinomycetes</taxon>
        <taxon>Bifidobacteriales</taxon>
        <taxon>Bifidobacteriaceae</taxon>
        <taxon>Bifidobacterium</taxon>
    </lineage>
</organism>
<dbReference type="AlphaFoldDB" id="A0AAV2W0F9"/>
<dbReference type="InterPro" id="IPR006442">
    <property type="entry name" value="Antitoxin_Phd/YefM"/>
</dbReference>
<evidence type="ECO:0000313" key="4">
    <source>
        <dbReference type="Proteomes" id="UP000035645"/>
    </source>
</evidence>
<gene>
    <name evidence="3" type="ORF">BANIM336_00210</name>
</gene>
<evidence type="ECO:0000256" key="2">
    <source>
        <dbReference type="RuleBase" id="RU362080"/>
    </source>
</evidence>